<dbReference type="EMBL" id="CAADFN010000049">
    <property type="protein sequence ID" value="VFK18843.1"/>
    <property type="molecule type" value="Genomic_DNA"/>
</dbReference>
<sequence>MARHQFRFTNTQSCLIGSSTTFAKQFFDFANAADGKAHMTDRILPQSSTTAMIAPKGHYVPT</sequence>
<proteinExistence type="predicted"/>
<name>A0A450WP56_9GAMM</name>
<dbReference type="AlphaFoldDB" id="A0A450WP56"/>
<reference evidence="1" key="1">
    <citation type="submission" date="2019-02" db="EMBL/GenBank/DDBJ databases">
        <authorList>
            <person name="Gruber-Vodicka R. H."/>
            <person name="Seah K. B. B."/>
        </authorList>
    </citation>
    <scope>NUCLEOTIDE SEQUENCE</scope>
    <source>
        <strain evidence="1">BECK_BY7</strain>
    </source>
</reference>
<protein>
    <submittedName>
        <fullName evidence="1">Uncharacterized protein</fullName>
    </submittedName>
</protein>
<evidence type="ECO:0000313" key="1">
    <source>
        <dbReference type="EMBL" id="VFK18843.1"/>
    </source>
</evidence>
<organism evidence="1">
    <name type="scientific">Candidatus Kentrum sp. LFY</name>
    <dbReference type="NCBI Taxonomy" id="2126342"/>
    <lineage>
        <taxon>Bacteria</taxon>
        <taxon>Pseudomonadati</taxon>
        <taxon>Pseudomonadota</taxon>
        <taxon>Gammaproteobacteria</taxon>
        <taxon>Candidatus Kentrum</taxon>
    </lineage>
</organism>
<accession>A0A450WP56</accession>
<gene>
    <name evidence="1" type="ORF">BECKLFY1418C_GA0070996_104921</name>
</gene>